<evidence type="ECO:0000256" key="1">
    <source>
        <dbReference type="SAM" id="Phobius"/>
    </source>
</evidence>
<dbReference type="RefSeq" id="WP_179552316.1">
    <property type="nucleotide sequence ID" value="NZ_JACCFI010000001.1"/>
</dbReference>
<feature type="transmembrane region" description="Helical" evidence="1">
    <location>
        <begin position="246"/>
        <end position="268"/>
    </location>
</feature>
<keyword evidence="1" id="KW-1133">Transmembrane helix</keyword>
<feature type="transmembrane region" description="Helical" evidence="1">
    <location>
        <begin position="71"/>
        <end position="95"/>
    </location>
</feature>
<keyword evidence="3" id="KW-1185">Reference proteome</keyword>
<sequence>MRPNDHPEHDRAAYVPRFVDVGGGRSRVARAALDVVRKLMLWSGLVTLAGAGLLVMLLVTEPEAGAEPAPWIGLVVCAVVVIAWIGLAPVLTAAADRWDGRTYLLTANWESRHTFVEQAEERRRAASVDDAGPAILAPRTTWWLTWATGATGAALGLAVVTWFVSFVMRKPCRRCEELSYDEPGERFIDWLSATSGVVMAVLAALLIAHLVVLRVREIAAARWIADGQPRRTRAERIERFLIGSRAAVLFAQGLVAAVAPAALVVAFADIWFDVYWADAAIALPLAAAAFIVAMIIAVSDADAAVRESNALRAALSPGDLTPKTVAARVAAQRVARKTSKVAA</sequence>
<evidence type="ECO:0000313" key="2">
    <source>
        <dbReference type="EMBL" id="NYG22521.1"/>
    </source>
</evidence>
<feature type="transmembrane region" description="Helical" evidence="1">
    <location>
        <begin position="143"/>
        <end position="167"/>
    </location>
</feature>
<feature type="transmembrane region" description="Helical" evidence="1">
    <location>
        <begin position="39"/>
        <end position="59"/>
    </location>
</feature>
<feature type="transmembrane region" description="Helical" evidence="1">
    <location>
        <begin position="274"/>
        <end position="298"/>
    </location>
</feature>
<organism evidence="2 3">
    <name type="scientific">Agromyces hippuratus</name>
    <dbReference type="NCBI Taxonomy" id="286438"/>
    <lineage>
        <taxon>Bacteria</taxon>
        <taxon>Bacillati</taxon>
        <taxon>Actinomycetota</taxon>
        <taxon>Actinomycetes</taxon>
        <taxon>Micrococcales</taxon>
        <taxon>Microbacteriaceae</taxon>
        <taxon>Agromyces</taxon>
    </lineage>
</organism>
<dbReference type="AlphaFoldDB" id="A0A852X9C1"/>
<gene>
    <name evidence="2" type="ORF">BJY17_003268</name>
</gene>
<protein>
    <submittedName>
        <fullName evidence="2">Uncharacterized protein</fullName>
    </submittedName>
</protein>
<name>A0A852X9C1_9MICO</name>
<feature type="transmembrane region" description="Helical" evidence="1">
    <location>
        <begin position="187"/>
        <end position="213"/>
    </location>
</feature>
<dbReference type="EMBL" id="JACCFI010000001">
    <property type="protein sequence ID" value="NYG22521.1"/>
    <property type="molecule type" value="Genomic_DNA"/>
</dbReference>
<reference evidence="2 3" key="1">
    <citation type="submission" date="2020-07" db="EMBL/GenBank/DDBJ databases">
        <title>Sequencing the genomes of 1000 actinobacteria strains.</title>
        <authorList>
            <person name="Klenk H.-P."/>
        </authorList>
    </citation>
    <scope>NUCLEOTIDE SEQUENCE [LARGE SCALE GENOMIC DNA]</scope>
    <source>
        <strain evidence="2 3">DSM 8598</strain>
    </source>
</reference>
<dbReference type="Proteomes" id="UP000549066">
    <property type="component" value="Unassembled WGS sequence"/>
</dbReference>
<accession>A0A852X9C1</accession>
<evidence type="ECO:0000313" key="3">
    <source>
        <dbReference type="Proteomes" id="UP000549066"/>
    </source>
</evidence>
<proteinExistence type="predicted"/>
<keyword evidence="1" id="KW-0472">Membrane</keyword>
<keyword evidence="1" id="KW-0812">Transmembrane</keyword>
<comment type="caution">
    <text evidence="2">The sequence shown here is derived from an EMBL/GenBank/DDBJ whole genome shotgun (WGS) entry which is preliminary data.</text>
</comment>